<reference evidence="3" key="1">
    <citation type="submission" date="2022-11" db="UniProtKB">
        <authorList>
            <consortium name="WormBaseParasite"/>
        </authorList>
    </citation>
    <scope>IDENTIFICATION</scope>
</reference>
<dbReference type="GO" id="GO:0008111">
    <property type="term" value="F:alpha-methylacyl-CoA racemase activity"/>
    <property type="evidence" value="ECO:0007669"/>
    <property type="project" value="TreeGrafter"/>
</dbReference>
<dbReference type="PANTHER" id="PTHR48228">
    <property type="entry name" value="SUCCINYL-COA--D-CITRAMALATE COA-TRANSFERASE"/>
    <property type="match status" value="1"/>
</dbReference>
<keyword evidence="2" id="KW-1185">Reference proteome</keyword>
<dbReference type="InterPro" id="IPR050509">
    <property type="entry name" value="CoA-transferase_III"/>
</dbReference>
<dbReference type="Gene3D" id="3.30.1540.10">
    <property type="entry name" value="formyl-coa transferase, domain 3"/>
    <property type="match status" value="1"/>
</dbReference>
<proteinExistence type="inferred from homology"/>
<evidence type="ECO:0000313" key="2">
    <source>
        <dbReference type="Proteomes" id="UP000887569"/>
    </source>
</evidence>
<dbReference type="WBParaSite" id="PgB01_g229_t02">
    <property type="protein sequence ID" value="PgB01_g229_t02"/>
    <property type="gene ID" value="PgB01_g229"/>
</dbReference>
<evidence type="ECO:0000256" key="1">
    <source>
        <dbReference type="ARBA" id="ARBA00008383"/>
    </source>
</evidence>
<dbReference type="InterPro" id="IPR023606">
    <property type="entry name" value="CoA-Trfase_III_dom_1_sf"/>
</dbReference>
<protein>
    <submittedName>
        <fullName evidence="3">Alpha-methylacyl-CoA racemase</fullName>
    </submittedName>
</protein>
<dbReference type="Pfam" id="PF02515">
    <property type="entry name" value="CoA_transf_3"/>
    <property type="match status" value="1"/>
</dbReference>
<sequence>SNIRPMEINHLTKISRAVVSSTRRFVSMATITHRIRPLDGIKVVELAGLAPAPLCGLILADFGADVTLVEKPTEDEGVVGFDQRLTRGKKRITVDLKSEEGPKYVRNICTVADVLLDPFRPGVLEKLGLDPVELIKHNRGLIVTRITGFGQTGELSQMPSHDINYVSMSGLLPTIAGNSTQRTRLWPPANLLADFAGGSLTAAFGILLALYQRTRNGGEGGIIDVSMVEGLSYLGSFLTMYQDVAHLWREKYAVFSGDCPVYRTYKTADEKFIAVGALESKFRSEFFKALHLEERLDDLLLNPQELIIELEGIFKMKTRDEWIQLFKGVEACVTPVLEMDEVGDVEHFNQRKCFERNGDKWIPQPAPRIYTADEFAQLRNYKRSKL</sequence>
<dbReference type="PANTHER" id="PTHR48228:SF5">
    <property type="entry name" value="ALPHA-METHYLACYL-COA RACEMASE"/>
    <property type="match status" value="1"/>
</dbReference>
<dbReference type="GO" id="GO:0005739">
    <property type="term" value="C:mitochondrion"/>
    <property type="evidence" value="ECO:0007669"/>
    <property type="project" value="TreeGrafter"/>
</dbReference>
<dbReference type="SUPFAM" id="SSF89796">
    <property type="entry name" value="CoA-transferase family III (CaiB/BaiF)"/>
    <property type="match status" value="1"/>
</dbReference>
<dbReference type="Proteomes" id="UP000887569">
    <property type="component" value="Unplaced"/>
</dbReference>
<dbReference type="InterPro" id="IPR003673">
    <property type="entry name" value="CoA-Trfase_fam_III"/>
</dbReference>
<dbReference type="GO" id="GO:0008206">
    <property type="term" value="P:bile acid metabolic process"/>
    <property type="evidence" value="ECO:0007669"/>
    <property type="project" value="TreeGrafter"/>
</dbReference>
<comment type="similarity">
    <text evidence="1">Belongs to the CoA-transferase III family.</text>
</comment>
<dbReference type="AlphaFoldDB" id="A0A914ZF98"/>
<organism evidence="2 3">
    <name type="scientific">Parascaris univalens</name>
    <name type="common">Nematode worm</name>
    <dbReference type="NCBI Taxonomy" id="6257"/>
    <lineage>
        <taxon>Eukaryota</taxon>
        <taxon>Metazoa</taxon>
        <taxon>Ecdysozoa</taxon>
        <taxon>Nematoda</taxon>
        <taxon>Chromadorea</taxon>
        <taxon>Rhabditida</taxon>
        <taxon>Spirurina</taxon>
        <taxon>Ascaridomorpha</taxon>
        <taxon>Ascaridoidea</taxon>
        <taxon>Ascarididae</taxon>
        <taxon>Parascaris</taxon>
    </lineage>
</organism>
<dbReference type="Gene3D" id="3.40.50.10540">
    <property type="entry name" value="Crotonobetainyl-coa:carnitine coa-transferase, domain 1"/>
    <property type="match status" value="1"/>
</dbReference>
<accession>A0A914ZF98</accession>
<dbReference type="InterPro" id="IPR044855">
    <property type="entry name" value="CoA-Trfase_III_dom3_sf"/>
</dbReference>
<name>A0A914ZF98_PARUN</name>
<evidence type="ECO:0000313" key="3">
    <source>
        <dbReference type="WBParaSite" id="PgB01_g229_t02"/>
    </source>
</evidence>